<accession>A0A1A9ZUS0</accession>
<dbReference type="Gene3D" id="2.40.50.140">
    <property type="entry name" value="Nucleic acid-binding proteins"/>
    <property type="match status" value="1"/>
</dbReference>
<dbReference type="Pfam" id="PF00164">
    <property type="entry name" value="Ribosom_S12_S23"/>
    <property type="match status" value="1"/>
</dbReference>
<evidence type="ECO:0000256" key="3">
    <source>
        <dbReference type="ARBA" id="ARBA00023274"/>
    </source>
</evidence>
<dbReference type="GO" id="GO:0005840">
    <property type="term" value="C:ribosome"/>
    <property type="evidence" value="ECO:0007669"/>
    <property type="project" value="UniProtKB-KW"/>
</dbReference>
<dbReference type="InterPro" id="IPR006032">
    <property type="entry name" value="Ribosomal_uS12"/>
</dbReference>
<dbReference type="GO" id="GO:0003735">
    <property type="term" value="F:structural constituent of ribosome"/>
    <property type="evidence" value="ECO:0007669"/>
    <property type="project" value="InterPro"/>
</dbReference>
<sequence length="101" mass="11143">MIQQSLQPLRDERFNDQALENMGDKVFICDRKAFVAVGGDGGSDDQILNSNNCDKLKSTRWKANPFGGVSLAKVIVLEKVDVEAKQPNSAIRKCTDTDNDV</sequence>
<dbReference type="GO" id="GO:0006412">
    <property type="term" value="P:translation"/>
    <property type="evidence" value="ECO:0007669"/>
    <property type="project" value="InterPro"/>
</dbReference>
<dbReference type="SUPFAM" id="SSF50249">
    <property type="entry name" value="Nucleic acid-binding proteins"/>
    <property type="match status" value="1"/>
</dbReference>
<protein>
    <submittedName>
        <fullName evidence="4">Uncharacterized protein</fullName>
    </submittedName>
</protein>
<reference evidence="4" key="2">
    <citation type="submission" date="2020-05" db="UniProtKB">
        <authorList>
            <consortium name="EnsemblMetazoa"/>
        </authorList>
    </citation>
    <scope>IDENTIFICATION</scope>
    <source>
        <strain evidence="4">IAEA</strain>
    </source>
</reference>
<comment type="similarity">
    <text evidence="1">Belongs to the universal ribosomal protein uS12 family.</text>
</comment>
<keyword evidence="2" id="KW-0689">Ribosomal protein</keyword>
<dbReference type="STRING" id="7398.A0A1A9ZUS0"/>
<dbReference type="GO" id="GO:1990904">
    <property type="term" value="C:ribonucleoprotein complex"/>
    <property type="evidence" value="ECO:0007669"/>
    <property type="project" value="UniProtKB-KW"/>
</dbReference>
<evidence type="ECO:0000256" key="2">
    <source>
        <dbReference type="ARBA" id="ARBA00022980"/>
    </source>
</evidence>
<reference evidence="5" key="1">
    <citation type="submission" date="2014-03" db="EMBL/GenBank/DDBJ databases">
        <authorList>
            <person name="Aksoy S."/>
            <person name="Warren W."/>
            <person name="Wilson R.K."/>
        </authorList>
    </citation>
    <scope>NUCLEOTIDE SEQUENCE [LARGE SCALE GENOMIC DNA]</scope>
    <source>
        <strain evidence="5">IAEA</strain>
    </source>
</reference>
<evidence type="ECO:0000313" key="4">
    <source>
        <dbReference type="EnsemblMetazoa" id="GPAI025714-PA"/>
    </source>
</evidence>
<evidence type="ECO:0000313" key="5">
    <source>
        <dbReference type="Proteomes" id="UP000092445"/>
    </source>
</evidence>
<proteinExistence type="inferred from homology"/>
<dbReference type="EnsemblMetazoa" id="GPAI025714-RA">
    <property type="protein sequence ID" value="GPAI025714-PA"/>
    <property type="gene ID" value="GPAI025714"/>
</dbReference>
<name>A0A1A9ZUS0_GLOPL</name>
<keyword evidence="5" id="KW-1185">Reference proteome</keyword>
<evidence type="ECO:0000256" key="1">
    <source>
        <dbReference type="ARBA" id="ARBA00005657"/>
    </source>
</evidence>
<dbReference type="Proteomes" id="UP000092445">
    <property type="component" value="Unassembled WGS sequence"/>
</dbReference>
<organism evidence="4 5">
    <name type="scientific">Glossina pallidipes</name>
    <name type="common">Tsetse fly</name>
    <dbReference type="NCBI Taxonomy" id="7398"/>
    <lineage>
        <taxon>Eukaryota</taxon>
        <taxon>Metazoa</taxon>
        <taxon>Ecdysozoa</taxon>
        <taxon>Arthropoda</taxon>
        <taxon>Hexapoda</taxon>
        <taxon>Insecta</taxon>
        <taxon>Pterygota</taxon>
        <taxon>Neoptera</taxon>
        <taxon>Endopterygota</taxon>
        <taxon>Diptera</taxon>
        <taxon>Brachycera</taxon>
        <taxon>Muscomorpha</taxon>
        <taxon>Hippoboscoidea</taxon>
        <taxon>Glossinidae</taxon>
        <taxon>Glossina</taxon>
    </lineage>
</organism>
<keyword evidence="3" id="KW-0687">Ribonucleoprotein</keyword>
<dbReference type="InterPro" id="IPR012340">
    <property type="entry name" value="NA-bd_OB-fold"/>
</dbReference>
<dbReference type="AlphaFoldDB" id="A0A1A9ZUS0"/>
<dbReference type="PROSITE" id="PS00055">
    <property type="entry name" value="RIBOSOMAL_S12"/>
    <property type="match status" value="1"/>
</dbReference>
<dbReference type="VEuPathDB" id="VectorBase:GPAI025714"/>